<evidence type="ECO:0000259" key="2">
    <source>
        <dbReference type="Pfam" id="PF00535"/>
    </source>
</evidence>
<feature type="transmembrane region" description="Helical" evidence="1">
    <location>
        <begin position="246"/>
        <end position="267"/>
    </location>
</feature>
<dbReference type="RefSeq" id="WP_206571203.1">
    <property type="nucleotide sequence ID" value="NZ_JAFKCW010000005.1"/>
</dbReference>
<keyword evidence="1" id="KW-0472">Membrane</keyword>
<dbReference type="InterPro" id="IPR029044">
    <property type="entry name" value="Nucleotide-diphossugar_trans"/>
</dbReference>
<protein>
    <submittedName>
        <fullName evidence="3">Glycosyltransferase</fullName>
    </submittedName>
</protein>
<evidence type="ECO:0000313" key="3">
    <source>
        <dbReference type="EMBL" id="MBN7803209.1"/>
    </source>
</evidence>
<proteinExistence type="predicted"/>
<dbReference type="Gene3D" id="3.90.550.10">
    <property type="entry name" value="Spore Coat Polysaccharide Biosynthesis Protein SpsA, Chain A"/>
    <property type="match status" value="1"/>
</dbReference>
<dbReference type="InterPro" id="IPR001173">
    <property type="entry name" value="Glyco_trans_2-like"/>
</dbReference>
<dbReference type="PANTHER" id="PTHR43685">
    <property type="entry name" value="GLYCOSYLTRANSFERASE"/>
    <property type="match status" value="1"/>
</dbReference>
<feature type="domain" description="Glycosyltransferase 2-like" evidence="2">
    <location>
        <begin position="4"/>
        <end position="165"/>
    </location>
</feature>
<evidence type="ECO:0000313" key="4">
    <source>
        <dbReference type="Proteomes" id="UP000664698"/>
    </source>
</evidence>
<comment type="caution">
    <text evidence="3">The sequence shown here is derived from an EMBL/GenBank/DDBJ whole genome shotgun (WGS) entry which is preliminary data.</text>
</comment>
<dbReference type="Proteomes" id="UP000664698">
    <property type="component" value="Unassembled WGS sequence"/>
</dbReference>
<organism evidence="3 4">
    <name type="scientific">Algoriphagus aestuariicola</name>
    <dbReference type="NCBI Taxonomy" id="1852016"/>
    <lineage>
        <taxon>Bacteria</taxon>
        <taxon>Pseudomonadati</taxon>
        <taxon>Bacteroidota</taxon>
        <taxon>Cytophagia</taxon>
        <taxon>Cytophagales</taxon>
        <taxon>Cyclobacteriaceae</taxon>
        <taxon>Algoriphagus</taxon>
    </lineage>
</organism>
<keyword evidence="4" id="KW-1185">Reference proteome</keyword>
<dbReference type="EMBL" id="JAFKCW010000005">
    <property type="protein sequence ID" value="MBN7803209.1"/>
    <property type="molecule type" value="Genomic_DNA"/>
</dbReference>
<dbReference type="SUPFAM" id="SSF53448">
    <property type="entry name" value="Nucleotide-diphospho-sugar transferases"/>
    <property type="match status" value="1"/>
</dbReference>
<sequence>MQISCCVNTYKRPKLLKKLLQSLENQKLDSTWKLEVIIVDNDELEQGRTVVEEYLKRSDLTIKYYTQPIKNISITRNKGVEMATGSLIMFIDDDGYADEDWVFEMVNCLNKFNADGVFGTVLPYFDKEVSDLFIKGKFFDRPIQNTGEISKYKRTTNCLIKRNVLMGIEGPFDPRDGLTGGEDANLFEKIQSKGAKLVFCKEGIVHDHVPFDRANIKWLSQRKFRTGRGFTSIKIKNSKNKIPATVYYFARPAIFLPISIVVFILCLPFKIQRTRWFLNIVSNVGHLAAFTRINYQEYE</sequence>
<dbReference type="Pfam" id="PF00535">
    <property type="entry name" value="Glycos_transf_2"/>
    <property type="match status" value="1"/>
</dbReference>
<keyword evidence="1" id="KW-0812">Transmembrane</keyword>
<reference evidence="3 4" key="1">
    <citation type="submission" date="2021-03" db="EMBL/GenBank/DDBJ databases">
        <title>novel species isolated from a fishpond in China.</title>
        <authorList>
            <person name="Lu H."/>
            <person name="Cai Z."/>
        </authorList>
    </citation>
    <scope>NUCLEOTIDE SEQUENCE [LARGE SCALE GENOMIC DNA]</scope>
    <source>
        <strain evidence="3 4">JCM 31546</strain>
    </source>
</reference>
<gene>
    <name evidence="3" type="ORF">J0A67_20205</name>
</gene>
<evidence type="ECO:0000256" key="1">
    <source>
        <dbReference type="SAM" id="Phobius"/>
    </source>
</evidence>
<accession>A0ABS3BWL9</accession>
<keyword evidence="1" id="KW-1133">Transmembrane helix</keyword>
<dbReference type="PANTHER" id="PTHR43685:SF2">
    <property type="entry name" value="GLYCOSYLTRANSFERASE 2-LIKE DOMAIN-CONTAINING PROTEIN"/>
    <property type="match status" value="1"/>
</dbReference>
<name>A0ABS3BWL9_9BACT</name>
<dbReference type="InterPro" id="IPR050834">
    <property type="entry name" value="Glycosyltransf_2"/>
</dbReference>